<keyword evidence="3" id="KW-0732">Signal</keyword>
<protein>
    <submittedName>
        <fullName evidence="5">Putative rhamnogalacturonan acetylesterase YesY</fullName>
        <ecNumber evidence="5">3.1.1.-</ecNumber>
    </submittedName>
</protein>
<proteinExistence type="inferred from homology"/>
<dbReference type="PANTHER" id="PTHR43695">
    <property type="entry name" value="PUTATIVE (AFU_ORTHOLOGUE AFUA_2G17250)-RELATED"/>
    <property type="match status" value="1"/>
</dbReference>
<dbReference type="GO" id="GO:0016788">
    <property type="term" value="F:hydrolase activity, acting on ester bonds"/>
    <property type="evidence" value="ECO:0007669"/>
    <property type="project" value="UniProtKB-ARBA"/>
</dbReference>
<evidence type="ECO:0000256" key="2">
    <source>
        <dbReference type="ARBA" id="ARBA00022801"/>
    </source>
</evidence>
<feature type="signal peptide" evidence="3">
    <location>
        <begin position="1"/>
        <end position="25"/>
    </location>
</feature>
<dbReference type="InterPro" id="IPR013830">
    <property type="entry name" value="SGNH_hydro"/>
</dbReference>
<keyword evidence="6" id="KW-1185">Reference proteome</keyword>
<organism evidence="5 6">
    <name type="scientific">Blastopirellula retiformator</name>
    <dbReference type="NCBI Taxonomy" id="2527970"/>
    <lineage>
        <taxon>Bacteria</taxon>
        <taxon>Pseudomonadati</taxon>
        <taxon>Planctomycetota</taxon>
        <taxon>Planctomycetia</taxon>
        <taxon>Pirellulales</taxon>
        <taxon>Pirellulaceae</taxon>
        <taxon>Blastopirellula</taxon>
    </lineage>
</organism>
<feature type="domain" description="SGNH hydrolase-type esterase" evidence="4">
    <location>
        <begin position="35"/>
        <end position="214"/>
    </location>
</feature>
<gene>
    <name evidence="5" type="primary">yesY</name>
    <name evidence="5" type="ORF">Enr8_28280</name>
</gene>
<dbReference type="Proteomes" id="UP000318878">
    <property type="component" value="Unassembled WGS sequence"/>
</dbReference>
<reference evidence="5 6" key="1">
    <citation type="submission" date="2019-02" db="EMBL/GenBank/DDBJ databases">
        <title>Deep-cultivation of Planctomycetes and their phenomic and genomic characterization uncovers novel biology.</title>
        <authorList>
            <person name="Wiegand S."/>
            <person name="Jogler M."/>
            <person name="Boedeker C."/>
            <person name="Pinto D."/>
            <person name="Vollmers J."/>
            <person name="Rivas-Marin E."/>
            <person name="Kohn T."/>
            <person name="Peeters S.H."/>
            <person name="Heuer A."/>
            <person name="Rast P."/>
            <person name="Oberbeckmann S."/>
            <person name="Bunk B."/>
            <person name="Jeske O."/>
            <person name="Meyerdierks A."/>
            <person name="Storesund J.E."/>
            <person name="Kallscheuer N."/>
            <person name="Luecker S."/>
            <person name="Lage O.M."/>
            <person name="Pohl T."/>
            <person name="Merkel B.J."/>
            <person name="Hornburger P."/>
            <person name="Mueller R.-W."/>
            <person name="Bruemmer F."/>
            <person name="Labrenz M."/>
            <person name="Spormann A.M."/>
            <person name="Op Den Camp H."/>
            <person name="Overmann J."/>
            <person name="Amann R."/>
            <person name="Jetten M.S.M."/>
            <person name="Mascher T."/>
            <person name="Medema M.H."/>
            <person name="Devos D.P."/>
            <person name="Kaster A.-K."/>
            <person name="Ovreas L."/>
            <person name="Rohde M."/>
            <person name="Galperin M.Y."/>
            <person name="Jogler C."/>
        </authorList>
    </citation>
    <scope>NUCLEOTIDE SEQUENCE [LARGE SCALE GENOMIC DNA]</scope>
    <source>
        <strain evidence="5 6">Enr8</strain>
    </source>
</reference>
<evidence type="ECO:0000256" key="1">
    <source>
        <dbReference type="ARBA" id="ARBA00008668"/>
    </source>
</evidence>
<dbReference type="OrthoDB" id="9807041at2"/>
<keyword evidence="2 5" id="KW-0378">Hydrolase</keyword>
<dbReference type="PANTHER" id="PTHR43695:SF1">
    <property type="entry name" value="RHAMNOGALACTURONAN ACETYLESTERASE"/>
    <property type="match status" value="1"/>
</dbReference>
<dbReference type="EC" id="3.1.1.-" evidence="5"/>
<dbReference type="SUPFAM" id="SSF52266">
    <property type="entry name" value="SGNH hydrolase"/>
    <property type="match status" value="1"/>
</dbReference>
<dbReference type="InterPro" id="IPR037459">
    <property type="entry name" value="RhgT-like"/>
</dbReference>
<dbReference type="CDD" id="cd01821">
    <property type="entry name" value="Rhamnogalacturan_acetylesterase_like"/>
    <property type="match status" value="1"/>
</dbReference>
<evidence type="ECO:0000313" key="6">
    <source>
        <dbReference type="Proteomes" id="UP000318878"/>
    </source>
</evidence>
<dbReference type="Pfam" id="PF13472">
    <property type="entry name" value="Lipase_GDSL_2"/>
    <property type="match status" value="1"/>
</dbReference>
<sequence length="271" mass="29268" precursor="true">MLRLAYAAAFSCALLSLNFAATSQAADDSLPRLVLIGDSTVKNGGGKGDGGLWGWGQVIDAQFDPQQIQVENRALGGRSSRSYLTEGLWGKSLARLRKGDFVLIQFGHNDGGQMFEGDRPRASIKGNGEESKEGVVAATGKAETVHSYGWYLRKYVADAKAKGATAIILSPVPRDRWQDSRVLRADQDYGLWARQAAQQSGAYFVDLNELVAAKYEELGETKVGADLFTETDWTHTTKPGAVINAACVVEGVKGLKDCPLKNYLAKPKPAQ</sequence>
<evidence type="ECO:0000256" key="3">
    <source>
        <dbReference type="SAM" id="SignalP"/>
    </source>
</evidence>
<comment type="caution">
    <text evidence="5">The sequence shown here is derived from an EMBL/GenBank/DDBJ whole genome shotgun (WGS) entry which is preliminary data.</text>
</comment>
<name>A0A5C5V4M6_9BACT</name>
<dbReference type="EMBL" id="SJPF01000003">
    <property type="protein sequence ID" value="TWT33010.1"/>
    <property type="molecule type" value="Genomic_DNA"/>
</dbReference>
<feature type="chain" id="PRO_5022771671" evidence="3">
    <location>
        <begin position="26"/>
        <end position="271"/>
    </location>
</feature>
<comment type="similarity">
    <text evidence="1">Belongs to the 'GDSL' lipolytic enzyme family.</text>
</comment>
<accession>A0A5C5V4M6</accession>
<evidence type="ECO:0000313" key="5">
    <source>
        <dbReference type="EMBL" id="TWT33010.1"/>
    </source>
</evidence>
<dbReference type="AlphaFoldDB" id="A0A5C5V4M6"/>
<evidence type="ECO:0000259" key="4">
    <source>
        <dbReference type="Pfam" id="PF13472"/>
    </source>
</evidence>
<dbReference type="RefSeq" id="WP_146432468.1">
    <property type="nucleotide sequence ID" value="NZ_SJPF01000003.1"/>
</dbReference>
<dbReference type="Gene3D" id="3.40.50.1110">
    <property type="entry name" value="SGNH hydrolase"/>
    <property type="match status" value="1"/>
</dbReference>
<dbReference type="InterPro" id="IPR036514">
    <property type="entry name" value="SGNH_hydro_sf"/>
</dbReference>